<name>A0A0P1AWF8_PLAHL</name>
<dbReference type="GeneID" id="36397448"/>
<keyword evidence="3" id="KW-0645">Protease</keyword>
<dbReference type="OrthoDB" id="407146at2759"/>
<dbReference type="RefSeq" id="XP_024582440.1">
    <property type="nucleotide sequence ID" value="XM_024716886.1"/>
</dbReference>
<comment type="similarity">
    <text evidence="1">Belongs to the peptidase C15 family.</text>
</comment>
<dbReference type="GO" id="GO:0006508">
    <property type="term" value="P:proteolysis"/>
    <property type="evidence" value="ECO:0007669"/>
    <property type="project" value="UniProtKB-KW"/>
</dbReference>
<dbReference type="GO" id="GO:0005829">
    <property type="term" value="C:cytosol"/>
    <property type="evidence" value="ECO:0007669"/>
    <property type="project" value="InterPro"/>
</dbReference>
<dbReference type="OMA" id="CDGSILH"/>
<organism evidence="6 7">
    <name type="scientific">Plasmopara halstedii</name>
    <name type="common">Downy mildew of sunflower</name>
    <dbReference type="NCBI Taxonomy" id="4781"/>
    <lineage>
        <taxon>Eukaryota</taxon>
        <taxon>Sar</taxon>
        <taxon>Stramenopiles</taxon>
        <taxon>Oomycota</taxon>
        <taxon>Peronosporomycetes</taxon>
        <taxon>Peronosporales</taxon>
        <taxon>Peronosporaceae</taxon>
        <taxon>Plasmopara</taxon>
    </lineage>
</organism>
<keyword evidence="2" id="KW-0963">Cytoplasm</keyword>
<keyword evidence="5" id="KW-0788">Thiol protease</keyword>
<dbReference type="FunFam" id="3.40.630.20:FF:000003">
    <property type="entry name" value="Pyrrolidone-carboxylate peptidase isoform A"/>
    <property type="match status" value="1"/>
</dbReference>
<dbReference type="PANTHER" id="PTHR23402:SF1">
    <property type="entry name" value="PYROGLUTAMYL-PEPTIDASE I"/>
    <property type="match status" value="1"/>
</dbReference>
<dbReference type="InterPro" id="IPR036440">
    <property type="entry name" value="Peptidase_C15-like_sf"/>
</dbReference>
<dbReference type="PRINTS" id="PR00706">
    <property type="entry name" value="PYROGLUPTASE"/>
</dbReference>
<dbReference type="EMBL" id="CCYD01001886">
    <property type="protein sequence ID" value="CEG46071.1"/>
    <property type="molecule type" value="Genomic_DNA"/>
</dbReference>
<dbReference type="GO" id="GO:0016920">
    <property type="term" value="F:pyroglutamyl-peptidase activity"/>
    <property type="evidence" value="ECO:0007669"/>
    <property type="project" value="InterPro"/>
</dbReference>
<evidence type="ECO:0000313" key="7">
    <source>
        <dbReference type="Proteomes" id="UP000054928"/>
    </source>
</evidence>
<evidence type="ECO:0000256" key="5">
    <source>
        <dbReference type="ARBA" id="ARBA00022807"/>
    </source>
</evidence>
<accession>A0A0P1AWF8</accession>
<evidence type="ECO:0000256" key="2">
    <source>
        <dbReference type="ARBA" id="ARBA00022490"/>
    </source>
</evidence>
<dbReference type="Pfam" id="PF01470">
    <property type="entry name" value="Peptidase_C15"/>
    <property type="match status" value="1"/>
</dbReference>
<dbReference type="PANTHER" id="PTHR23402">
    <property type="entry name" value="PROTEASE FAMILY C15 PYROGLUTAMYL-PEPTIDASE I-RELATED"/>
    <property type="match status" value="1"/>
</dbReference>
<dbReference type="InterPro" id="IPR016125">
    <property type="entry name" value="Peptidase_C15-like"/>
</dbReference>
<reference evidence="7" key="1">
    <citation type="submission" date="2014-09" db="EMBL/GenBank/DDBJ databases">
        <authorList>
            <person name="Sharma Rahul"/>
            <person name="Thines Marco"/>
        </authorList>
    </citation>
    <scope>NUCLEOTIDE SEQUENCE [LARGE SCALE GENOMIC DNA]</scope>
</reference>
<evidence type="ECO:0000256" key="1">
    <source>
        <dbReference type="ARBA" id="ARBA00006641"/>
    </source>
</evidence>
<proteinExistence type="inferred from homology"/>
<evidence type="ECO:0000313" key="6">
    <source>
        <dbReference type="EMBL" id="CEG46071.1"/>
    </source>
</evidence>
<dbReference type="SUPFAM" id="SSF53182">
    <property type="entry name" value="Pyrrolidone carboxyl peptidase (pyroglutamate aminopeptidase)"/>
    <property type="match status" value="1"/>
</dbReference>
<evidence type="ECO:0000256" key="3">
    <source>
        <dbReference type="ARBA" id="ARBA00022670"/>
    </source>
</evidence>
<keyword evidence="7" id="KW-1185">Reference proteome</keyword>
<dbReference type="Proteomes" id="UP000054928">
    <property type="component" value="Unassembled WGS sequence"/>
</dbReference>
<dbReference type="AlphaFoldDB" id="A0A0P1AWF8"/>
<protein>
    <submittedName>
        <fullName evidence="6">Predicted pyroglutamyl peptidase</fullName>
    </submittedName>
</protein>
<sequence>MVVSLQLNSSAKPAAEYSAAAEASLKWKRDVYLTGFGKFSDILENPTSILAKKLETHPKVIEAHVLEVSKDGCVEILTKMQTRAEERRRPCVFLHFGVDTTSCSLVLERMGYNVANFRIPDERGYVAKNEIICEDGPDIIETTIPVEDMLKTLQTVYPRIEISTDPGRYICNFVYYCSLDWAKQQRLKGFSDYRALFVHVPEFRIINLEVQLEVASKIVDYVASLYQLVARVNDCSFKYCRLEREAVKQCSSCLLELRLASHRTRSRNKNHIHLYCYRCRGCMSAVASSTALLHEGWWHKA</sequence>
<dbReference type="Gene3D" id="3.40.630.20">
    <property type="entry name" value="Peptidase C15, pyroglutamyl peptidase I-like"/>
    <property type="match status" value="1"/>
</dbReference>
<evidence type="ECO:0000256" key="4">
    <source>
        <dbReference type="ARBA" id="ARBA00022801"/>
    </source>
</evidence>
<keyword evidence="4" id="KW-0378">Hydrolase</keyword>
<dbReference type="InterPro" id="IPR000816">
    <property type="entry name" value="Peptidase_C15"/>
</dbReference>